<reference evidence="5" key="1">
    <citation type="submission" date="2021-06" db="EMBL/GenBank/DDBJ databases">
        <authorList>
            <person name="Kallberg Y."/>
            <person name="Tangrot J."/>
            <person name="Rosling A."/>
        </authorList>
    </citation>
    <scope>NUCLEOTIDE SEQUENCE</scope>
    <source>
        <strain evidence="5">MA453B</strain>
    </source>
</reference>
<dbReference type="Gene3D" id="3.40.50.150">
    <property type="entry name" value="Vaccinia Virus protein VP39"/>
    <property type="match status" value="1"/>
</dbReference>
<dbReference type="Pfam" id="PF08241">
    <property type="entry name" value="Methyltransf_11"/>
    <property type="match status" value="1"/>
</dbReference>
<keyword evidence="2" id="KW-0489">Methyltransferase</keyword>
<dbReference type="InterPro" id="IPR013216">
    <property type="entry name" value="Methyltransf_11"/>
</dbReference>
<evidence type="ECO:0000313" key="5">
    <source>
        <dbReference type="EMBL" id="CAG8796081.1"/>
    </source>
</evidence>
<comment type="similarity">
    <text evidence="1">Belongs to the methyltransferase superfamily.</text>
</comment>
<dbReference type="InterPro" id="IPR051052">
    <property type="entry name" value="Diverse_substrate_MTase"/>
</dbReference>
<dbReference type="PANTHER" id="PTHR44942:SF4">
    <property type="entry name" value="METHYLTRANSFERASE TYPE 11 DOMAIN-CONTAINING PROTEIN"/>
    <property type="match status" value="1"/>
</dbReference>
<gene>
    <name evidence="5" type="ORF">DERYTH_LOCUS22406</name>
</gene>
<organism evidence="5 6">
    <name type="scientific">Dentiscutata erythropus</name>
    <dbReference type="NCBI Taxonomy" id="1348616"/>
    <lineage>
        <taxon>Eukaryota</taxon>
        <taxon>Fungi</taxon>
        <taxon>Fungi incertae sedis</taxon>
        <taxon>Mucoromycota</taxon>
        <taxon>Glomeromycotina</taxon>
        <taxon>Glomeromycetes</taxon>
        <taxon>Diversisporales</taxon>
        <taxon>Gigasporaceae</taxon>
        <taxon>Dentiscutata</taxon>
    </lineage>
</organism>
<comment type="caution">
    <text evidence="5">The sequence shown here is derived from an EMBL/GenBank/DDBJ whole genome shotgun (WGS) entry which is preliminary data.</text>
</comment>
<dbReference type="EMBL" id="CAJVPY010031044">
    <property type="protein sequence ID" value="CAG8796081.1"/>
    <property type="molecule type" value="Genomic_DNA"/>
</dbReference>
<dbReference type="AlphaFoldDB" id="A0A9N9JU21"/>
<feature type="domain" description="Methyltransferase type 11" evidence="4">
    <location>
        <begin position="54"/>
        <end position="143"/>
    </location>
</feature>
<evidence type="ECO:0000256" key="2">
    <source>
        <dbReference type="ARBA" id="ARBA00022603"/>
    </source>
</evidence>
<protein>
    <submittedName>
        <fullName evidence="5">12_t:CDS:1</fullName>
    </submittedName>
</protein>
<dbReference type="InterPro" id="IPR029063">
    <property type="entry name" value="SAM-dependent_MTases_sf"/>
</dbReference>
<dbReference type="OrthoDB" id="10027013at2759"/>
<keyword evidence="6" id="KW-1185">Reference proteome</keyword>
<dbReference type="GO" id="GO:0032259">
    <property type="term" value="P:methylation"/>
    <property type="evidence" value="ECO:0007669"/>
    <property type="project" value="UniProtKB-KW"/>
</dbReference>
<evidence type="ECO:0000259" key="4">
    <source>
        <dbReference type="Pfam" id="PF08241"/>
    </source>
</evidence>
<evidence type="ECO:0000256" key="3">
    <source>
        <dbReference type="ARBA" id="ARBA00022679"/>
    </source>
</evidence>
<name>A0A9N9JU21_9GLOM</name>
<dbReference type="Proteomes" id="UP000789405">
    <property type="component" value="Unassembled WGS sequence"/>
</dbReference>
<dbReference type="CDD" id="cd02440">
    <property type="entry name" value="AdoMet_MTases"/>
    <property type="match status" value="1"/>
</dbReference>
<proteinExistence type="inferred from homology"/>
<evidence type="ECO:0000256" key="1">
    <source>
        <dbReference type="ARBA" id="ARBA00008361"/>
    </source>
</evidence>
<accession>A0A9N9JU21</accession>
<dbReference type="SUPFAM" id="SSF53335">
    <property type="entry name" value="S-adenosyl-L-methionine-dependent methyltransferases"/>
    <property type="match status" value="1"/>
</dbReference>
<keyword evidence="3" id="KW-0808">Transferase</keyword>
<dbReference type="GO" id="GO:0008757">
    <property type="term" value="F:S-adenosylmethionine-dependent methyltransferase activity"/>
    <property type="evidence" value="ECO:0007669"/>
    <property type="project" value="InterPro"/>
</dbReference>
<sequence length="290" mass="33991">MSAINNTNVDRENTTTLDYDGAAYDTYRPTYSSRLYTKIYAYHTSHSSFFSTALDVATGTGYVARELSKTFQQVHATDISQEMLSSAFSSPNIQYSLSTAEDLSQFQDSTFDLITVGEALHWFDSVKFFKEAWRVLKQNGTLAVFGYSSHHVVEGYLAATNEFKKFNVEIFGDYWDPRKFSVDKLYRDIVIPEKLFKNITWERNEYDEKDGKTSNYESYLNKEWSVERFKNYMKTWSSYNNYMSRCQKENQKIEDPVDKLFEKLKEDEGWKDDQILKISWFFVLGLAEKN</sequence>
<dbReference type="PANTHER" id="PTHR44942">
    <property type="entry name" value="METHYLTRANSF_11 DOMAIN-CONTAINING PROTEIN"/>
    <property type="match status" value="1"/>
</dbReference>
<evidence type="ECO:0000313" key="6">
    <source>
        <dbReference type="Proteomes" id="UP000789405"/>
    </source>
</evidence>